<sequence length="741" mass="81297">MEWDRRTFLQTLLTWGMIQGSLGGVNTNPKINQYYQILAAPTPRKLALLVGINEYGEGLNLKGCLTDVERQRELLIYRFGFQPQDIITLTGKQATREGIETAFVEHLIKQAEPGDVVVFHFSGYGNLIKIDPEFAPSVSEGMIRGFVPSDSLIKNKPLSTTNDLLEDTLMLLGQSLATEKLTMVLDTSHYSIGQTLQGDLRIRSFASISEQPNPEELEFQTQLKNQLKQITFNSKQSFIPGIILSAAGNQQVASEMRGNGFSAGLFTYALTQYLWQITSPSRVEVTLNKTAEQLVPWVGTQQQPQQNKGNKQPLFTYYLLPSTPQGAEGVIISVEDQNNLTLKLTGIPANILSQYGLNSCFQTVTTSSTPNPLILQLRSRDGLKAKVRRLRATDTQPLIVGQLVQEVIRCLPKTVGLIIALDSRLERIERVDATSAFASISAVSSVLSTGEQAADCVLGFNPLRLPAPSKEPNDTQNLGGYGIFSPGGSPWPNTIGKSGEAIKSAVERLHPTLDKLLALKLWGLTVNEGSSVLPCSVTLETLEPTSHPLSQRQTTRLDFLQEQPPIEGKTTDISVPNSGLIQVSRGSRLQYRLENKSQQSIYYLIVGINSNGEAIAYVPPKTELESENIGIIASRTTFIVPYPDIGLNWTVAATPGWEQNFVILSQAPFEKTLKVLQESPAFQANKGPILILDNPRQVAESVLKDLNNASAIGSEIIGSAIDSYVLDVKVWATLSFVYQVV</sequence>
<protein>
    <submittedName>
        <fullName evidence="2">Peptidase</fullName>
    </submittedName>
</protein>
<comment type="caution">
    <text evidence="2">The sequence shown here is derived from an EMBL/GenBank/DDBJ whole genome shotgun (WGS) entry which is preliminary data.</text>
</comment>
<dbReference type="PANTHER" id="PTHR48104">
    <property type="entry name" value="METACASPASE-4"/>
    <property type="match status" value="1"/>
</dbReference>
<dbReference type="Proteomes" id="UP000287247">
    <property type="component" value="Unassembled WGS sequence"/>
</dbReference>
<dbReference type="InterPro" id="IPR011189">
    <property type="entry name" value="UCP_caspase_lke"/>
</dbReference>
<dbReference type="SUPFAM" id="SSF52129">
    <property type="entry name" value="Caspase-like"/>
    <property type="match status" value="1"/>
</dbReference>
<dbReference type="Pfam" id="PF00656">
    <property type="entry name" value="Peptidase_C14"/>
    <property type="match status" value="1"/>
</dbReference>
<evidence type="ECO:0000313" key="2">
    <source>
        <dbReference type="EMBL" id="GBF79221.1"/>
    </source>
</evidence>
<dbReference type="PANTHER" id="PTHR48104:SF30">
    <property type="entry name" value="METACASPASE-1"/>
    <property type="match status" value="1"/>
</dbReference>
<dbReference type="GO" id="GO:0004197">
    <property type="term" value="F:cysteine-type endopeptidase activity"/>
    <property type="evidence" value="ECO:0007669"/>
    <property type="project" value="InterPro"/>
</dbReference>
<dbReference type="EMBL" id="BDQK01000001">
    <property type="protein sequence ID" value="GBF79221.1"/>
    <property type="molecule type" value="Genomic_DNA"/>
</dbReference>
<accession>A0A401IDA2</accession>
<dbReference type="InterPro" id="IPR050452">
    <property type="entry name" value="Metacaspase"/>
</dbReference>
<dbReference type="AlphaFoldDB" id="A0A401IDA2"/>
<name>A0A401IDA2_APHSA</name>
<proteinExistence type="predicted"/>
<dbReference type="GO" id="GO:0005737">
    <property type="term" value="C:cytoplasm"/>
    <property type="evidence" value="ECO:0007669"/>
    <property type="project" value="TreeGrafter"/>
</dbReference>
<dbReference type="OrthoDB" id="505527at2"/>
<dbReference type="GO" id="GO:0006508">
    <property type="term" value="P:proteolysis"/>
    <property type="evidence" value="ECO:0007669"/>
    <property type="project" value="InterPro"/>
</dbReference>
<dbReference type="RefSeq" id="WP_124977458.1">
    <property type="nucleotide sequence ID" value="NZ_BDQK01000001.1"/>
</dbReference>
<gene>
    <name evidence="2" type="ORF">AsFPU1_0614</name>
</gene>
<keyword evidence="3" id="KW-1185">Reference proteome</keyword>
<dbReference type="InterPro" id="IPR029030">
    <property type="entry name" value="Caspase-like_dom_sf"/>
</dbReference>
<evidence type="ECO:0000259" key="1">
    <source>
        <dbReference type="Pfam" id="PF00656"/>
    </source>
</evidence>
<dbReference type="Gene3D" id="3.40.50.1460">
    <property type="match status" value="1"/>
</dbReference>
<reference evidence="3" key="1">
    <citation type="submission" date="2017-05" db="EMBL/GenBank/DDBJ databases">
        <title>Physiological properties and genetic analysis related to exopolysaccharide production of fresh-water unicellular cyanobacterium Aphanothece sacrum, Suizenji Nori, that has been cultured as a food source in Japan.</title>
        <authorList>
            <person name="Kanesaki Y."/>
            <person name="Yoshikawa S."/>
            <person name="Ohki K."/>
        </authorList>
    </citation>
    <scope>NUCLEOTIDE SEQUENCE [LARGE SCALE GENOMIC DNA]</scope>
    <source>
        <strain evidence="3">FPU1</strain>
    </source>
</reference>
<dbReference type="PIRSF" id="PIRSF007398">
    <property type="entry name" value="Sll0148_caspase"/>
    <property type="match status" value="1"/>
</dbReference>
<feature type="domain" description="Peptidase C14 caspase" evidence="1">
    <location>
        <begin position="44"/>
        <end position="307"/>
    </location>
</feature>
<organism evidence="2 3">
    <name type="scientific">Aphanothece sacrum FPU1</name>
    <dbReference type="NCBI Taxonomy" id="1920663"/>
    <lineage>
        <taxon>Bacteria</taxon>
        <taxon>Bacillati</taxon>
        <taxon>Cyanobacteriota</taxon>
        <taxon>Cyanophyceae</taxon>
        <taxon>Oscillatoriophycideae</taxon>
        <taxon>Chroococcales</taxon>
        <taxon>Aphanothecaceae</taxon>
        <taxon>Aphanothece</taxon>
    </lineage>
</organism>
<dbReference type="InterPro" id="IPR011600">
    <property type="entry name" value="Pept_C14_caspase"/>
</dbReference>
<evidence type="ECO:0000313" key="3">
    <source>
        <dbReference type="Proteomes" id="UP000287247"/>
    </source>
</evidence>